<feature type="domain" description="Radical SAM core" evidence="7">
    <location>
        <begin position="17"/>
        <end position="258"/>
    </location>
</feature>
<name>A0A1Z4VNS8_9GAMM</name>
<dbReference type="Proteomes" id="UP000218765">
    <property type="component" value="Chromosome"/>
</dbReference>
<accession>A0A1Z4VNS8</accession>
<keyword evidence="9" id="KW-1185">Reference proteome</keyword>
<evidence type="ECO:0000256" key="5">
    <source>
        <dbReference type="ARBA" id="ARBA00023004"/>
    </source>
</evidence>
<protein>
    <submittedName>
        <fullName evidence="8">Radical SAM protein</fullName>
    </submittedName>
</protein>
<proteinExistence type="predicted"/>
<evidence type="ECO:0000256" key="2">
    <source>
        <dbReference type="ARBA" id="ARBA00022485"/>
    </source>
</evidence>
<dbReference type="PANTHER" id="PTHR11135:SF1">
    <property type="entry name" value="PROTEIN YHCC"/>
    <property type="match status" value="1"/>
</dbReference>
<keyword evidence="3" id="KW-0949">S-adenosyl-L-methionine</keyword>
<dbReference type="GO" id="GO:0046872">
    <property type="term" value="F:metal ion binding"/>
    <property type="evidence" value="ECO:0007669"/>
    <property type="project" value="UniProtKB-KW"/>
</dbReference>
<evidence type="ECO:0000256" key="6">
    <source>
        <dbReference type="ARBA" id="ARBA00023014"/>
    </source>
</evidence>
<dbReference type="Pfam" id="PF04055">
    <property type="entry name" value="Radical_SAM"/>
    <property type="match status" value="1"/>
</dbReference>
<dbReference type="SFLD" id="SFLDS00029">
    <property type="entry name" value="Radical_SAM"/>
    <property type="match status" value="1"/>
</dbReference>
<dbReference type="NCBIfam" id="TIGR01212">
    <property type="entry name" value="TIGR01212 family radical SAM protein"/>
    <property type="match status" value="1"/>
</dbReference>
<evidence type="ECO:0000313" key="8">
    <source>
        <dbReference type="EMBL" id="BAZ92884.1"/>
    </source>
</evidence>
<dbReference type="InterPro" id="IPR039661">
    <property type="entry name" value="ELP3"/>
</dbReference>
<dbReference type="AlphaFoldDB" id="A0A1Z4VNS8"/>
<dbReference type="SMART" id="SM00729">
    <property type="entry name" value="Elp3"/>
    <property type="match status" value="1"/>
</dbReference>
<dbReference type="OrthoDB" id="9801689at2"/>
<organism evidence="8 9">
    <name type="scientific">Thiohalobacter thiocyanaticus</name>
    <dbReference type="NCBI Taxonomy" id="585455"/>
    <lineage>
        <taxon>Bacteria</taxon>
        <taxon>Pseudomonadati</taxon>
        <taxon>Pseudomonadota</taxon>
        <taxon>Gammaproteobacteria</taxon>
        <taxon>Thiohalobacterales</taxon>
        <taxon>Thiohalobacteraceae</taxon>
        <taxon>Thiohalobacter</taxon>
    </lineage>
</organism>
<evidence type="ECO:0000256" key="3">
    <source>
        <dbReference type="ARBA" id="ARBA00022691"/>
    </source>
</evidence>
<sequence length="315" mass="34934">MALSDYVNTLGRDLLRRHGERVHKLSLHAGFTCPNRDGSKGIGGCSFCNNVSFAPMARERAAVREQIASGRRVIRRRTGARKYIAYFQAYTNTYGELERLKALYDEALAEPDVIGLAIGTRPDCVPDAVLDLLADYRDQGHEVWLELGLQSAFDTTLERVNRGHGWAEYAATLRAARSRGLAVCTHLIIGLPGEARWHARQSLLRVLALGVDGLKLHPLHVVKGTRLANEWRRGEYRPLTQAEYVDIAADLIRVTPPEVVYHRVTATAATRILLAPDWCARKWRVLNAIEAALADRCRVPAISDEVEHGTGLSGG</sequence>
<dbReference type="InterPro" id="IPR007197">
    <property type="entry name" value="rSAM"/>
</dbReference>
<keyword evidence="5" id="KW-0408">Iron</keyword>
<dbReference type="SFLD" id="SFLDG01086">
    <property type="entry name" value="elongater_protein-like"/>
    <property type="match status" value="1"/>
</dbReference>
<dbReference type="PROSITE" id="PS51918">
    <property type="entry name" value="RADICAL_SAM"/>
    <property type="match status" value="1"/>
</dbReference>
<dbReference type="Pfam" id="PF16199">
    <property type="entry name" value="Radical_SAM_C"/>
    <property type="match status" value="1"/>
</dbReference>
<dbReference type="CDD" id="cd01335">
    <property type="entry name" value="Radical_SAM"/>
    <property type="match status" value="1"/>
</dbReference>
<keyword evidence="6" id="KW-0411">Iron-sulfur</keyword>
<dbReference type="InterPro" id="IPR005911">
    <property type="entry name" value="YhcC-like"/>
</dbReference>
<evidence type="ECO:0000259" key="7">
    <source>
        <dbReference type="PROSITE" id="PS51918"/>
    </source>
</evidence>
<keyword evidence="2" id="KW-0004">4Fe-4S</keyword>
<dbReference type="PANTHER" id="PTHR11135">
    <property type="entry name" value="HISTONE ACETYLTRANSFERASE-RELATED"/>
    <property type="match status" value="1"/>
</dbReference>
<evidence type="ECO:0000313" key="9">
    <source>
        <dbReference type="Proteomes" id="UP000218765"/>
    </source>
</evidence>
<keyword evidence="4" id="KW-0479">Metal-binding</keyword>
<dbReference type="EMBL" id="AP018052">
    <property type="protein sequence ID" value="BAZ92884.1"/>
    <property type="molecule type" value="Genomic_DNA"/>
</dbReference>
<dbReference type="Gene3D" id="3.80.30.20">
    <property type="entry name" value="tm_1862 like domain"/>
    <property type="match status" value="1"/>
</dbReference>
<dbReference type="InterPro" id="IPR032432">
    <property type="entry name" value="Radical_SAM_C"/>
</dbReference>
<evidence type="ECO:0000256" key="1">
    <source>
        <dbReference type="ARBA" id="ARBA00001966"/>
    </source>
</evidence>
<dbReference type="GO" id="GO:0051539">
    <property type="term" value="F:4 iron, 4 sulfur cluster binding"/>
    <property type="evidence" value="ECO:0007669"/>
    <property type="project" value="UniProtKB-KW"/>
</dbReference>
<dbReference type="InterPro" id="IPR023404">
    <property type="entry name" value="rSAM_horseshoe"/>
</dbReference>
<dbReference type="InterPro" id="IPR006638">
    <property type="entry name" value="Elp3/MiaA/NifB-like_rSAM"/>
</dbReference>
<comment type="cofactor">
    <cofactor evidence="1">
        <name>[4Fe-4S] cluster</name>
        <dbReference type="ChEBI" id="CHEBI:49883"/>
    </cofactor>
</comment>
<dbReference type="SFLD" id="SFLDG01091">
    <property type="entry name" value="uncharacterized_CHP01210-like"/>
    <property type="match status" value="1"/>
</dbReference>
<dbReference type="RefSeq" id="WP_096364358.1">
    <property type="nucleotide sequence ID" value="NZ_AP018052.1"/>
</dbReference>
<dbReference type="KEGG" id="ttc:FOKN1_0480"/>
<dbReference type="InterPro" id="IPR058240">
    <property type="entry name" value="rSAM_sf"/>
</dbReference>
<reference evidence="8 9" key="1">
    <citation type="submission" date="2017-05" db="EMBL/GenBank/DDBJ databases">
        <title>Thiocyanate degradation by Thiohalobacter thiocyanaticus FOKN1.</title>
        <authorList>
            <person name="Oshiki M."/>
            <person name="Fukushima T."/>
            <person name="Kawano S."/>
            <person name="Nakagawa J."/>
        </authorList>
    </citation>
    <scope>NUCLEOTIDE SEQUENCE [LARGE SCALE GENOMIC DNA]</scope>
    <source>
        <strain evidence="8 9">FOKN1</strain>
    </source>
</reference>
<gene>
    <name evidence="8" type="ORF">FOKN1_0480</name>
</gene>
<dbReference type="SUPFAM" id="SSF102114">
    <property type="entry name" value="Radical SAM enzymes"/>
    <property type="match status" value="1"/>
</dbReference>
<evidence type="ECO:0000256" key="4">
    <source>
        <dbReference type="ARBA" id="ARBA00022723"/>
    </source>
</evidence>
<dbReference type="GO" id="GO:0003824">
    <property type="term" value="F:catalytic activity"/>
    <property type="evidence" value="ECO:0007669"/>
    <property type="project" value="InterPro"/>
</dbReference>